<dbReference type="AlphaFoldDB" id="A0AAW6ASK7"/>
<dbReference type="EMBL" id="JAINVB010000001">
    <property type="protein sequence ID" value="MCK0086408.1"/>
    <property type="molecule type" value="Genomic_DNA"/>
</dbReference>
<organism evidence="1 3">
    <name type="scientific">Clostridium symbiosum</name>
    <name type="common">Bacteroides symbiosus</name>
    <dbReference type="NCBI Taxonomy" id="1512"/>
    <lineage>
        <taxon>Bacteria</taxon>
        <taxon>Bacillati</taxon>
        <taxon>Bacillota</taxon>
        <taxon>Clostridia</taxon>
        <taxon>Lachnospirales</taxon>
        <taxon>Lachnospiraceae</taxon>
        <taxon>Otoolea</taxon>
    </lineage>
</organism>
<evidence type="ECO:0000313" key="2">
    <source>
        <dbReference type="EMBL" id="MDB2000046.1"/>
    </source>
</evidence>
<dbReference type="RefSeq" id="WP_024738285.1">
    <property type="nucleotide sequence ID" value="NZ_CACRUA010000019.1"/>
</dbReference>
<dbReference type="EMBL" id="JAQLGM010000013">
    <property type="protein sequence ID" value="MDB2000046.1"/>
    <property type="molecule type" value="Genomic_DNA"/>
</dbReference>
<comment type="caution">
    <text evidence="1">The sequence shown here is derived from an EMBL/GenBank/DDBJ whole genome shotgun (WGS) entry which is preliminary data.</text>
</comment>
<evidence type="ECO:0000313" key="3">
    <source>
        <dbReference type="Proteomes" id="UP001203136"/>
    </source>
</evidence>
<reference evidence="1" key="1">
    <citation type="journal article" date="2022" name="Cell Host Microbe">
        <title>Colonization of the live biotherapeutic product VE303 and modulation of the microbiota and metabolites in healthy volunteers.</title>
        <authorList>
            <person name="Dsouza M."/>
            <person name="Menon R."/>
            <person name="Crossette E."/>
            <person name="Bhattarai S.K."/>
            <person name="Schneider J."/>
            <person name="Kim Y.G."/>
            <person name="Reddy S."/>
            <person name="Caballero S."/>
            <person name="Felix C."/>
            <person name="Cornacchione L."/>
            <person name="Hendrickson J."/>
            <person name="Watson A.R."/>
            <person name="Minot S.S."/>
            <person name="Greenfield N."/>
            <person name="Schopf L."/>
            <person name="Szabady R."/>
            <person name="Patarroyo J."/>
            <person name="Smith W."/>
            <person name="Harrison P."/>
            <person name="Kuijper E.J."/>
            <person name="Kelly C.P."/>
            <person name="Olle B."/>
            <person name="Bobilev D."/>
            <person name="Silber J.L."/>
            <person name="Bucci V."/>
            <person name="Roberts B."/>
            <person name="Faith J."/>
            <person name="Norman J.M."/>
        </authorList>
    </citation>
    <scope>NUCLEOTIDE SEQUENCE</scope>
    <source>
        <strain evidence="1">VE303-04</strain>
    </source>
</reference>
<evidence type="ECO:0008006" key="4">
    <source>
        <dbReference type="Google" id="ProtNLM"/>
    </source>
</evidence>
<proteinExistence type="predicted"/>
<evidence type="ECO:0000313" key="1">
    <source>
        <dbReference type="EMBL" id="MCK0086408.1"/>
    </source>
</evidence>
<accession>A0AAW6ASK7</accession>
<reference evidence="2" key="2">
    <citation type="submission" date="2023-01" db="EMBL/GenBank/DDBJ databases">
        <title>Human gut microbiome strain richness.</title>
        <authorList>
            <person name="Chen-Liaw A."/>
        </authorList>
    </citation>
    <scope>NUCLEOTIDE SEQUENCE</scope>
    <source>
        <strain evidence="2">B1_m1001713B170214d0_201011</strain>
    </source>
</reference>
<sequence>MHRITDRMILKASVLIVLLCLIFGICFRYRYRLAEPVFVQQNTAVTAIFDDSEAKPGWYADVTFYYITGRGDDRLVQHIDFSQLQPAGNNAGDEASLKEFTETIESKGQYLLHTLGGKLFVPSGEPLENYRVVTEGNVYYTDGSSAVTELGNLIFEPDSRVNTVAEVVSVSSGSEGKSEMVVRMKSAAALKVKEVLIPERTSGSFHMRLNGIELAPGPDLGNKELMRFEKGDVFKMDSRWDGDSRFDDPSGLISTIMILELEGKARQTLLFVHSVLQPAGGNFINMWKYLNQRGVF</sequence>
<gene>
    <name evidence="1" type="ORF">K5I21_11115</name>
    <name evidence="2" type="ORF">PM006_07520</name>
</gene>
<protein>
    <recommendedName>
        <fullName evidence="4">GerMN domain-containing protein</fullName>
    </recommendedName>
</protein>
<dbReference type="Proteomes" id="UP001203136">
    <property type="component" value="Unassembled WGS sequence"/>
</dbReference>
<dbReference type="Proteomes" id="UP001300871">
    <property type="component" value="Unassembled WGS sequence"/>
</dbReference>
<name>A0AAW6ASK7_CLOSY</name>